<feature type="region of interest" description="Disordered" evidence="1">
    <location>
        <begin position="1"/>
        <end position="185"/>
    </location>
</feature>
<organism evidence="3 4">
    <name type="scientific">Mycobacterium dioxanotrophicus</name>
    <dbReference type="NCBI Taxonomy" id="482462"/>
    <lineage>
        <taxon>Bacteria</taxon>
        <taxon>Bacillati</taxon>
        <taxon>Actinomycetota</taxon>
        <taxon>Actinomycetes</taxon>
        <taxon>Mycobacteriales</taxon>
        <taxon>Mycobacteriaceae</taxon>
        <taxon>Mycobacterium</taxon>
    </lineage>
</organism>
<dbReference type="GO" id="GO:0009898">
    <property type="term" value="C:cytoplasmic side of plasma membrane"/>
    <property type="evidence" value="ECO:0007669"/>
    <property type="project" value="TreeGrafter"/>
</dbReference>
<feature type="domain" description="CobQ/CobB/MinD/ParA nucleotide binding" evidence="2">
    <location>
        <begin position="312"/>
        <end position="384"/>
    </location>
</feature>
<dbReference type="GO" id="GO:0005524">
    <property type="term" value="F:ATP binding"/>
    <property type="evidence" value="ECO:0007669"/>
    <property type="project" value="TreeGrafter"/>
</dbReference>
<name>A0A1Y0CHD7_9MYCO</name>
<dbReference type="KEGG" id="mdx:BTO20_37690"/>
<dbReference type="InterPro" id="IPR050625">
    <property type="entry name" value="ParA/MinD_ATPase"/>
</dbReference>
<evidence type="ECO:0000313" key="3">
    <source>
        <dbReference type="EMBL" id="ART74355.1"/>
    </source>
</evidence>
<proteinExistence type="predicted"/>
<dbReference type="Gene3D" id="3.40.50.300">
    <property type="entry name" value="P-loop containing nucleotide triphosphate hydrolases"/>
    <property type="match status" value="1"/>
</dbReference>
<feature type="compositionally biased region" description="Polar residues" evidence="1">
    <location>
        <begin position="65"/>
        <end position="75"/>
    </location>
</feature>
<dbReference type="SUPFAM" id="SSF52540">
    <property type="entry name" value="P-loop containing nucleoside triphosphate hydrolases"/>
    <property type="match status" value="1"/>
</dbReference>
<dbReference type="GO" id="GO:0051782">
    <property type="term" value="P:negative regulation of cell division"/>
    <property type="evidence" value="ECO:0007669"/>
    <property type="project" value="TreeGrafter"/>
</dbReference>
<keyword evidence="4" id="KW-1185">Reference proteome</keyword>
<dbReference type="PANTHER" id="PTHR43384">
    <property type="entry name" value="SEPTUM SITE-DETERMINING PROTEIN MIND HOMOLOG, CHLOROPLASTIC-RELATED"/>
    <property type="match status" value="1"/>
</dbReference>
<feature type="compositionally biased region" description="Basic and acidic residues" evidence="1">
    <location>
        <begin position="32"/>
        <end position="49"/>
    </location>
</feature>
<evidence type="ECO:0000313" key="4">
    <source>
        <dbReference type="Proteomes" id="UP000195331"/>
    </source>
</evidence>
<reference evidence="3 4" key="1">
    <citation type="submission" date="2017-04" db="EMBL/GenBank/DDBJ databases">
        <title>Whole Genome Sequence of 1,4-Dioxane Degrading Bacterium Mycobacterium dioxanotrophicus PH-06.</title>
        <authorList>
            <person name="He Y."/>
        </authorList>
    </citation>
    <scope>NUCLEOTIDE SEQUENCE [LARGE SCALE GENOMIC DNA]</scope>
    <source>
        <strain evidence="3 4">PH-06</strain>
        <plasmid evidence="3 4">unnamed2</plasmid>
    </source>
</reference>
<dbReference type="Pfam" id="PF01656">
    <property type="entry name" value="CbiA"/>
    <property type="match status" value="1"/>
</dbReference>
<evidence type="ECO:0000256" key="1">
    <source>
        <dbReference type="SAM" id="MobiDB-lite"/>
    </source>
</evidence>
<feature type="compositionally biased region" description="Low complexity" evidence="1">
    <location>
        <begin position="214"/>
        <end position="228"/>
    </location>
</feature>
<evidence type="ECO:0000259" key="2">
    <source>
        <dbReference type="Pfam" id="PF01656"/>
    </source>
</evidence>
<gene>
    <name evidence="3" type="ORF">BTO20_37690</name>
</gene>
<dbReference type="GO" id="GO:0005829">
    <property type="term" value="C:cytosol"/>
    <property type="evidence" value="ECO:0007669"/>
    <property type="project" value="TreeGrafter"/>
</dbReference>
<feature type="compositionally biased region" description="Polar residues" evidence="1">
    <location>
        <begin position="84"/>
        <end position="102"/>
    </location>
</feature>
<dbReference type="InterPro" id="IPR027417">
    <property type="entry name" value="P-loop_NTPase"/>
</dbReference>
<dbReference type="InterPro" id="IPR018247">
    <property type="entry name" value="EF_Hand_1_Ca_BS"/>
</dbReference>
<dbReference type="Proteomes" id="UP000195331">
    <property type="component" value="Plasmid unnamed2"/>
</dbReference>
<protein>
    <recommendedName>
        <fullName evidence="2">CobQ/CobB/MinD/ParA nucleotide binding domain-containing protein</fullName>
    </recommendedName>
</protein>
<keyword evidence="3" id="KW-0614">Plasmid</keyword>
<dbReference type="AlphaFoldDB" id="A0A1Y0CHD7"/>
<dbReference type="PROSITE" id="PS00018">
    <property type="entry name" value="EF_HAND_1"/>
    <property type="match status" value="1"/>
</dbReference>
<feature type="compositionally biased region" description="Low complexity" evidence="1">
    <location>
        <begin position="173"/>
        <end position="185"/>
    </location>
</feature>
<geneLocation type="plasmid" evidence="3 4">
    <name>unnamed2</name>
</geneLocation>
<dbReference type="RefSeq" id="WP_087083607.1">
    <property type="nucleotide sequence ID" value="NZ_CP020811.1"/>
</dbReference>
<feature type="region of interest" description="Disordered" evidence="1">
    <location>
        <begin position="197"/>
        <end position="228"/>
    </location>
</feature>
<dbReference type="PANTHER" id="PTHR43384:SF14">
    <property type="entry name" value="ESX-1 SECRETION-ASSOCIATED PROTEIN ESPI"/>
    <property type="match status" value="1"/>
</dbReference>
<dbReference type="EMBL" id="CP020811">
    <property type="protein sequence ID" value="ART74355.1"/>
    <property type="molecule type" value="Genomic_DNA"/>
</dbReference>
<dbReference type="GO" id="GO:0016887">
    <property type="term" value="F:ATP hydrolysis activity"/>
    <property type="evidence" value="ECO:0007669"/>
    <property type="project" value="TreeGrafter"/>
</dbReference>
<sequence>MSSAENAGEGKHSSTPEWPDEATTTGAGERIGGMDDDKTQVVTKEELDRAVSSARSVWRTRTLDSDSGSFESSAVPSGGAPFSWTDSNLAAEQHDSPSSTAVPASPREIGARDAECENAQSAHAAIDQVRGAVPVADSREWVRAPAPHSEQPFPPRGQSTSGDADRHAPRPQGPAAAQGHPGVPAAAGHYERAHEWLGRQHSHQGWPQQPDPVQYRQPGPAAQGQQYYQGHGNDQQVAAAGLAPQAGGLAANLRQEAFTTELKPKPESGWRKALLKTTFGLVNLGPSRLERVDRERKEQVGANIPRTEFVYAVLSPRGGVAKTTTTAALGSIFADVRGAEVIVIDANPNKGNLASRVNPDATATFADILRDRRQIRGVNDIRTYAKRNAVHLDVLAGDQNNRNPQVYDPQSLVNTVDVLRSGYRVIGIDVGQNLQDPVVAQILDIVTAVVVVSGLQYGSGKAAVGMYDWLVEHGRADLVQRSTLLISDRHPEPNKAFRGSLEENVAATVWRDPVYVPYDEHLYEDTVIDVRQLAKPTYRAYLEAAARLSSFYGQPALPLRRPAA</sequence>
<accession>A0A1Y0CHD7</accession>
<dbReference type="OrthoDB" id="4753555at2"/>
<dbReference type="InterPro" id="IPR002586">
    <property type="entry name" value="CobQ/CobB/MinD/ParA_Nub-bd_dom"/>
</dbReference>